<feature type="transmembrane region" description="Helical" evidence="1">
    <location>
        <begin position="20"/>
        <end position="41"/>
    </location>
</feature>
<name>A0A0U3AXA7_9ALTE</name>
<dbReference type="Proteomes" id="UP000068447">
    <property type="component" value="Chromosome"/>
</dbReference>
<dbReference type="RefSeq" id="WP_062480274.1">
    <property type="nucleotide sequence ID" value="NZ_CP013650.1"/>
</dbReference>
<evidence type="ECO:0000313" key="2">
    <source>
        <dbReference type="EMBL" id="ALS98751.1"/>
    </source>
</evidence>
<feature type="transmembrane region" description="Helical" evidence="1">
    <location>
        <begin position="61"/>
        <end position="87"/>
    </location>
</feature>
<sequence>MPFISADRIRFLLQQLRKQLWLKPLIISLLSVSVAFLAKFAEGTELANWMPQVTFESVSRLLSVMSSSMMVIATLAVASMVSAYASASSTATPRAVKLVIADDLSQNALSTFIGAFIFSIVALTAIENDFYQDAGLFTLLVLTVVVFAIVILTFVRWVDRIARLGRVGTTIDSVEDIATQALSRRRGAPVLGGVPFTGETEKGNPLYCDEVGYVQHIDMARLQQCAEDWQIGIRLAVLPGTFVTPDRPLACISGLDDKPDKQQQQQLCRAFMLGKSRTFEDDPRFALVVLAEIASRALSPAVNDPGTGIDIIGRMVRLFVLWGKTENKPGSSEGNNQVAEIRYDRIEVPPISVDDMFDDAFTPIARDGATNVEVSIRLQKALRALSKSEDAATRKAAEKYAEQALERAEQALVYQQDITRVRNAMKD</sequence>
<organism evidence="2 3">
    <name type="scientific">Lacimicrobium alkaliphilum</name>
    <dbReference type="NCBI Taxonomy" id="1526571"/>
    <lineage>
        <taxon>Bacteria</taxon>
        <taxon>Pseudomonadati</taxon>
        <taxon>Pseudomonadota</taxon>
        <taxon>Gammaproteobacteria</taxon>
        <taxon>Alteromonadales</taxon>
        <taxon>Alteromonadaceae</taxon>
        <taxon>Lacimicrobium</taxon>
    </lineage>
</organism>
<proteinExistence type="predicted"/>
<dbReference type="AlphaFoldDB" id="A0A0U3AXA7"/>
<feature type="transmembrane region" description="Helical" evidence="1">
    <location>
        <begin position="138"/>
        <end position="158"/>
    </location>
</feature>
<feature type="transmembrane region" description="Helical" evidence="1">
    <location>
        <begin position="108"/>
        <end position="126"/>
    </location>
</feature>
<dbReference type="STRING" id="1526571.AT746_11030"/>
<reference evidence="2 3" key="1">
    <citation type="submission" date="2015-12" db="EMBL/GenBank/DDBJ databases">
        <title>Complete genome of Lacimicrobium alkaliphilum KCTC 32984.</title>
        <authorList>
            <person name="Kim S.-G."/>
            <person name="Lee Y.-J."/>
        </authorList>
    </citation>
    <scope>NUCLEOTIDE SEQUENCE [LARGE SCALE GENOMIC DNA]</scope>
    <source>
        <strain evidence="2 3">YelD216</strain>
    </source>
</reference>
<protein>
    <recommendedName>
        <fullName evidence="4">DUF2254 domain-containing protein</fullName>
    </recommendedName>
</protein>
<dbReference type="EMBL" id="CP013650">
    <property type="protein sequence ID" value="ALS98751.1"/>
    <property type="molecule type" value="Genomic_DNA"/>
</dbReference>
<gene>
    <name evidence="2" type="ORF">AT746_11030</name>
</gene>
<dbReference type="Pfam" id="PF10011">
    <property type="entry name" value="DUF2254"/>
    <property type="match status" value="1"/>
</dbReference>
<dbReference type="KEGG" id="lal:AT746_11030"/>
<evidence type="ECO:0000256" key="1">
    <source>
        <dbReference type="SAM" id="Phobius"/>
    </source>
</evidence>
<dbReference type="OrthoDB" id="2955631at2"/>
<evidence type="ECO:0000313" key="3">
    <source>
        <dbReference type="Proteomes" id="UP000068447"/>
    </source>
</evidence>
<keyword evidence="1" id="KW-1133">Transmembrane helix</keyword>
<keyword evidence="3" id="KW-1185">Reference proteome</keyword>
<keyword evidence="1" id="KW-0472">Membrane</keyword>
<keyword evidence="1" id="KW-0812">Transmembrane</keyword>
<accession>A0A0U3AXA7</accession>
<dbReference type="InterPro" id="IPR018723">
    <property type="entry name" value="DUF2254_membrane"/>
</dbReference>
<evidence type="ECO:0008006" key="4">
    <source>
        <dbReference type="Google" id="ProtNLM"/>
    </source>
</evidence>